<evidence type="ECO:0000313" key="3">
    <source>
        <dbReference type="Proteomes" id="UP000656804"/>
    </source>
</evidence>
<organism evidence="2 3">
    <name type="scientific">Nocardioides acrostichi</name>
    <dbReference type="NCBI Taxonomy" id="2784339"/>
    <lineage>
        <taxon>Bacteria</taxon>
        <taxon>Bacillati</taxon>
        <taxon>Actinomycetota</taxon>
        <taxon>Actinomycetes</taxon>
        <taxon>Propionibacteriales</taxon>
        <taxon>Nocardioidaceae</taxon>
        <taxon>Nocardioides</taxon>
    </lineage>
</organism>
<evidence type="ECO:0008006" key="4">
    <source>
        <dbReference type="Google" id="ProtNLM"/>
    </source>
</evidence>
<evidence type="ECO:0000256" key="1">
    <source>
        <dbReference type="SAM" id="SignalP"/>
    </source>
</evidence>
<dbReference type="PROSITE" id="PS51257">
    <property type="entry name" value="PROKAR_LIPOPROTEIN"/>
    <property type="match status" value="1"/>
</dbReference>
<name>A0A930Y771_9ACTN</name>
<dbReference type="EMBL" id="JADIVZ010000003">
    <property type="protein sequence ID" value="MBF4161691.1"/>
    <property type="molecule type" value="Genomic_DNA"/>
</dbReference>
<keyword evidence="3" id="KW-1185">Reference proteome</keyword>
<dbReference type="Proteomes" id="UP000656804">
    <property type="component" value="Unassembled WGS sequence"/>
</dbReference>
<dbReference type="SUPFAM" id="SSF50998">
    <property type="entry name" value="Quinoprotein alcohol dehydrogenase-like"/>
    <property type="match status" value="1"/>
</dbReference>
<dbReference type="Gene3D" id="2.130.10.10">
    <property type="entry name" value="YVTN repeat-like/Quinoprotein amine dehydrogenase"/>
    <property type="match status" value="1"/>
</dbReference>
<accession>A0A930Y771</accession>
<dbReference type="RefSeq" id="WP_194502959.1">
    <property type="nucleotide sequence ID" value="NZ_JADIVZ010000003.1"/>
</dbReference>
<reference evidence="2" key="1">
    <citation type="submission" date="2020-11" db="EMBL/GenBank/DDBJ databases">
        <title>Nocardioides sp. CBS4Y-1, whole genome shotgun sequence.</title>
        <authorList>
            <person name="Tuo L."/>
        </authorList>
    </citation>
    <scope>NUCLEOTIDE SEQUENCE</scope>
    <source>
        <strain evidence="2">CBS4Y-1</strain>
    </source>
</reference>
<feature type="chain" id="PRO_5039104771" description="PQQ-binding-like beta-propeller repeat protein" evidence="1">
    <location>
        <begin position="20"/>
        <end position="505"/>
    </location>
</feature>
<evidence type="ECO:0000313" key="2">
    <source>
        <dbReference type="EMBL" id="MBF4161691.1"/>
    </source>
</evidence>
<dbReference type="InterPro" id="IPR011047">
    <property type="entry name" value="Quinoprotein_ADH-like_sf"/>
</dbReference>
<dbReference type="InterPro" id="IPR015943">
    <property type="entry name" value="WD40/YVTN_repeat-like_dom_sf"/>
</dbReference>
<protein>
    <recommendedName>
        <fullName evidence="4">PQQ-binding-like beta-propeller repeat protein</fullName>
    </recommendedName>
</protein>
<dbReference type="AlphaFoldDB" id="A0A930Y771"/>
<feature type="signal peptide" evidence="1">
    <location>
        <begin position="1"/>
        <end position="19"/>
    </location>
</feature>
<comment type="caution">
    <text evidence="2">The sequence shown here is derived from an EMBL/GenBank/DDBJ whole genome shotgun (WGS) entry which is preliminary data.</text>
</comment>
<gene>
    <name evidence="2" type="ORF">ISG29_08310</name>
</gene>
<proteinExistence type="predicted"/>
<keyword evidence="1" id="KW-0732">Signal</keyword>
<sequence>MSRIPALITTLAVALGCLAACSGEAPPERAPTATASRGPSPKTFAWRTQAPVFGQPIGAGGVGVVYESAPGERFRVVAFDPHTGRRLWRDEVSPSFTIDGDHLTPVTVTLKRRQGEESTYVAYFTPRDSGNLHADLMVVRPRTGEPVRIAYDRLFRTDPETCPDGRNVCVLALDEQTDSIRTYRLDAAGHLDVTHQYADEGKEQFGLGLVLDDDGSRDLLQRVDSDRQVVWSRPITDVFPGAQWETQRWFTRSGGTYIAALGPPSEITTSAGIATKRTPDLRKARMTAFDAHTGRTLWSVGGVVPCLDWHGWAVADEGERGPQARRGDPDSSVPWVRCRANGGYEYRSTEADSAYSLRSVVLEGFDPTTGKTTWRLPLSPTDQLLQGDQVPFLDRTTAVVSTRRGREQVDLKSGRHRLAGQDATLHCLDDARARYREPIYYDDAPIYYRNGGTLVVPCGPEGRPDGSSHRVGAAMADRWGSTIDGVDVVATRDGLEAYSQARNTT</sequence>